<gene>
    <name evidence="1" type="ORF">SAMN05421504_104430</name>
</gene>
<keyword evidence="2" id="KW-1185">Reference proteome</keyword>
<dbReference type="OrthoDB" id="3628110at2"/>
<reference evidence="1 2" key="1">
    <citation type="submission" date="2016-10" db="EMBL/GenBank/DDBJ databases">
        <authorList>
            <person name="de Groot N.N."/>
        </authorList>
    </citation>
    <scope>NUCLEOTIDE SEQUENCE [LARGE SCALE GENOMIC DNA]</scope>
    <source>
        <strain evidence="1 2">CPCC 202699</strain>
    </source>
</reference>
<evidence type="ECO:0000313" key="1">
    <source>
        <dbReference type="EMBL" id="SDY07781.1"/>
    </source>
</evidence>
<proteinExistence type="predicted"/>
<organism evidence="1 2">
    <name type="scientific">Amycolatopsis xylanica</name>
    <dbReference type="NCBI Taxonomy" id="589385"/>
    <lineage>
        <taxon>Bacteria</taxon>
        <taxon>Bacillati</taxon>
        <taxon>Actinomycetota</taxon>
        <taxon>Actinomycetes</taxon>
        <taxon>Pseudonocardiales</taxon>
        <taxon>Pseudonocardiaceae</taxon>
        <taxon>Amycolatopsis</taxon>
    </lineage>
</organism>
<accession>A0A1H3GX19</accession>
<dbReference type="RefSeq" id="WP_091291292.1">
    <property type="nucleotide sequence ID" value="NZ_FNON01000004.1"/>
</dbReference>
<evidence type="ECO:0000313" key="2">
    <source>
        <dbReference type="Proteomes" id="UP000199515"/>
    </source>
</evidence>
<dbReference type="EMBL" id="FNON01000004">
    <property type="protein sequence ID" value="SDY07781.1"/>
    <property type="molecule type" value="Genomic_DNA"/>
</dbReference>
<dbReference type="AlphaFoldDB" id="A0A1H3GX19"/>
<protein>
    <submittedName>
        <fullName evidence="1">Uncharacterized protein</fullName>
    </submittedName>
</protein>
<dbReference type="STRING" id="589385.SAMN05421504_104430"/>
<dbReference type="Proteomes" id="UP000199515">
    <property type="component" value="Unassembled WGS sequence"/>
</dbReference>
<sequence length="105" mass="11358">MEQAREKFDGDVLLALAVEGRLVLDAELADCVVAELRRTEAIVHGRLAALDGPGAVAGLDQETVDLRFAEVAEPGRLRAALAELPRYIAAFEQATRVSTQVFTPR</sequence>
<name>A0A1H3GX19_9PSEU</name>